<dbReference type="AlphaFoldDB" id="A0A0F9D0P3"/>
<protein>
    <recommendedName>
        <fullName evidence="2">Alginate export domain-containing protein</fullName>
    </recommendedName>
</protein>
<name>A0A0F9D0P3_9ZZZZ</name>
<accession>A0A0F9D0P3</accession>
<evidence type="ECO:0000313" key="1">
    <source>
        <dbReference type="EMBL" id="KKL11391.1"/>
    </source>
</evidence>
<comment type="caution">
    <text evidence="1">The sequence shown here is derived from an EMBL/GenBank/DDBJ whole genome shotgun (WGS) entry which is preliminary data.</text>
</comment>
<proteinExistence type="predicted"/>
<organism evidence="1">
    <name type="scientific">marine sediment metagenome</name>
    <dbReference type="NCBI Taxonomy" id="412755"/>
    <lineage>
        <taxon>unclassified sequences</taxon>
        <taxon>metagenomes</taxon>
        <taxon>ecological metagenomes</taxon>
    </lineage>
</organism>
<dbReference type="EMBL" id="LAZR01041672">
    <property type="protein sequence ID" value="KKL11391.1"/>
    <property type="molecule type" value="Genomic_DNA"/>
</dbReference>
<evidence type="ECO:0008006" key="2">
    <source>
        <dbReference type="Google" id="ProtNLM"/>
    </source>
</evidence>
<dbReference type="SUPFAM" id="SSF56935">
    <property type="entry name" value="Porins"/>
    <property type="match status" value="1"/>
</dbReference>
<gene>
    <name evidence="1" type="ORF">LCGC14_2546280</name>
</gene>
<sequence>MRRPFIYIVLLVLFVHGISAQDDVSSFELNGYLTNMQSVMYSNPSEDWIIDNLFHNRLNFFYYGGEHFTGSLKLRNRLIYGETIKLVPGYADAIEEDMGWMDLSYNLLSGNSYVLNTMIDRVWLQYSTDGFVATAGRQRINWGQTFVWNVNDIFNAYSYFDFDYEERPGSDAIRLQLYPNYTSTIELAAKLDSANKLTAAALYRFNVFSYDIQFLAGVLQEEDYVGGLGWSGNLGGAGFRGEASYFHPMKNPGDTSGMFMFSAGIDYIFPNTLMLQGEYLYSSNPFSSAFGFIDFYSGPLTVKQLAFIKHTIFASVSYQVTPLFTASLGGMYFPDMKGYFIGPSLTYNVLNNVDLSFFMQYFNAENEDPLTGQITRQQISLLFLRLKWSF</sequence>
<reference evidence="1" key="1">
    <citation type="journal article" date="2015" name="Nature">
        <title>Complex archaea that bridge the gap between prokaryotes and eukaryotes.</title>
        <authorList>
            <person name="Spang A."/>
            <person name="Saw J.H."/>
            <person name="Jorgensen S.L."/>
            <person name="Zaremba-Niedzwiedzka K."/>
            <person name="Martijn J."/>
            <person name="Lind A.E."/>
            <person name="van Eijk R."/>
            <person name="Schleper C."/>
            <person name="Guy L."/>
            <person name="Ettema T.J."/>
        </authorList>
    </citation>
    <scope>NUCLEOTIDE SEQUENCE</scope>
</reference>